<organism evidence="2 3">
    <name type="scientific">Blumeria graminis f. sp. tritici</name>
    <dbReference type="NCBI Taxonomy" id="62690"/>
    <lineage>
        <taxon>Eukaryota</taxon>
        <taxon>Fungi</taxon>
        <taxon>Dikarya</taxon>
        <taxon>Ascomycota</taxon>
        <taxon>Pezizomycotina</taxon>
        <taxon>Leotiomycetes</taxon>
        <taxon>Erysiphales</taxon>
        <taxon>Erysiphaceae</taxon>
        <taxon>Blumeria</taxon>
    </lineage>
</organism>
<sequence length="42" mass="4608">MGILRHIIAALITLMLHLTASVGGKNQLVTLYSVEKHWQHGG</sequence>
<reference evidence="2 3" key="1">
    <citation type="submission" date="2018-08" db="EMBL/GenBank/DDBJ databases">
        <authorList>
            <person name="Muller C M."/>
        </authorList>
    </citation>
    <scope>NUCLEOTIDE SEQUENCE [LARGE SCALE GENOMIC DNA]</scope>
</reference>
<evidence type="ECO:0000256" key="1">
    <source>
        <dbReference type="SAM" id="SignalP"/>
    </source>
</evidence>
<feature type="chain" id="PRO_5040733768" evidence="1">
    <location>
        <begin position="25"/>
        <end position="42"/>
    </location>
</feature>
<name>A0A9X9L7Q7_BLUGR</name>
<protein>
    <submittedName>
        <fullName evidence="2">BgtTE-56000</fullName>
    </submittedName>
</protein>
<evidence type="ECO:0000313" key="2">
    <source>
        <dbReference type="EMBL" id="VCU39361.1"/>
    </source>
</evidence>
<dbReference type="AlphaFoldDB" id="A0A9X9L7Q7"/>
<dbReference type="Proteomes" id="UP000324639">
    <property type="component" value="Chromosome Bgt_-01"/>
</dbReference>
<keyword evidence="1" id="KW-0732">Signal</keyword>
<gene>
    <name evidence="2" type="ORF">BGT96224V316_LOCUS635</name>
</gene>
<proteinExistence type="predicted"/>
<accession>A0A9X9L7Q7</accession>
<keyword evidence="3" id="KW-1185">Reference proteome</keyword>
<feature type="signal peptide" evidence="1">
    <location>
        <begin position="1"/>
        <end position="24"/>
    </location>
</feature>
<dbReference type="EMBL" id="LR026984">
    <property type="protein sequence ID" value="VCU39361.1"/>
    <property type="molecule type" value="Genomic_DNA"/>
</dbReference>
<evidence type="ECO:0000313" key="3">
    <source>
        <dbReference type="Proteomes" id="UP000324639"/>
    </source>
</evidence>